<name>A0A841C8N2_9PSEU</name>
<dbReference type="Gene3D" id="3.40.50.1820">
    <property type="entry name" value="alpha/beta hydrolase"/>
    <property type="match status" value="1"/>
</dbReference>
<feature type="domain" description="AB hydrolase-1" evidence="1">
    <location>
        <begin position="114"/>
        <end position="341"/>
    </location>
</feature>
<dbReference type="GO" id="GO:0003824">
    <property type="term" value="F:catalytic activity"/>
    <property type="evidence" value="ECO:0007669"/>
    <property type="project" value="UniProtKB-ARBA"/>
</dbReference>
<organism evidence="2 3">
    <name type="scientific">Saccharothrix tamanrassetensis</name>
    <dbReference type="NCBI Taxonomy" id="1051531"/>
    <lineage>
        <taxon>Bacteria</taxon>
        <taxon>Bacillati</taxon>
        <taxon>Actinomycetota</taxon>
        <taxon>Actinomycetes</taxon>
        <taxon>Pseudonocardiales</taxon>
        <taxon>Pseudonocardiaceae</taxon>
        <taxon>Saccharothrix</taxon>
    </lineage>
</organism>
<dbReference type="SUPFAM" id="SSF53474">
    <property type="entry name" value="alpha/beta-Hydrolases"/>
    <property type="match status" value="1"/>
</dbReference>
<dbReference type="RefSeq" id="WP_184687538.1">
    <property type="nucleotide sequence ID" value="NZ_JACHJN010000001.1"/>
</dbReference>
<reference evidence="2 3" key="1">
    <citation type="submission" date="2020-08" db="EMBL/GenBank/DDBJ databases">
        <title>Genomic Encyclopedia of Type Strains, Phase III (KMG-III): the genomes of soil and plant-associated and newly described type strains.</title>
        <authorList>
            <person name="Whitman W."/>
        </authorList>
    </citation>
    <scope>NUCLEOTIDE SEQUENCE [LARGE SCALE GENOMIC DNA]</scope>
    <source>
        <strain evidence="2 3">CECT 8640</strain>
    </source>
</reference>
<protein>
    <submittedName>
        <fullName evidence="2">Pimeloyl-ACP methyl ester carboxylesterase</fullName>
    </submittedName>
</protein>
<dbReference type="EMBL" id="JACHJN010000001">
    <property type="protein sequence ID" value="MBB5953769.1"/>
    <property type="molecule type" value="Genomic_DNA"/>
</dbReference>
<dbReference type="PANTHER" id="PTHR43433:SF5">
    <property type="entry name" value="AB HYDROLASE-1 DOMAIN-CONTAINING PROTEIN"/>
    <property type="match status" value="1"/>
</dbReference>
<dbReference type="Pfam" id="PF00561">
    <property type="entry name" value="Abhydrolase_1"/>
    <property type="match status" value="1"/>
</dbReference>
<evidence type="ECO:0000313" key="2">
    <source>
        <dbReference type="EMBL" id="MBB5953769.1"/>
    </source>
</evidence>
<sequence>MNPVELVRALLAAGPLLSALPQPVRVRSGDPGLGALAERLGLPPITPVGDVDGLGPFERVLSAYLDLAEPVAVSAADVEAARAQDFDAWASRVVVRAPDGAELPAYAAGDRTKPAVVIVPAPGMPARLCEGWMRPLARDHFVLVWETRGLFTDHFTGAVDVPAQVDDLFALLDHFELDQAHVLGLCGGAVLGVVAAAREPERVSSLSLWHGDFDLGDESPKTDHQRNLQALMAMAARGTDKAAGVHAVLAHTMLGVTPPRLAHLVVYPYATPELLHLYCRLNGEIMATDLRPYLPDVPHRTLVVTSEDDETAHPAGSHAVAGRLADATLHVTAHGDHLSLFRAEEHLVELAVRFIDART</sequence>
<dbReference type="Proteomes" id="UP000547510">
    <property type="component" value="Unassembled WGS sequence"/>
</dbReference>
<dbReference type="InterPro" id="IPR050471">
    <property type="entry name" value="AB_hydrolase"/>
</dbReference>
<proteinExistence type="predicted"/>
<dbReference type="AlphaFoldDB" id="A0A841C8N2"/>
<comment type="caution">
    <text evidence="2">The sequence shown here is derived from an EMBL/GenBank/DDBJ whole genome shotgun (WGS) entry which is preliminary data.</text>
</comment>
<accession>A0A841C8N2</accession>
<dbReference type="PANTHER" id="PTHR43433">
    <property type="entry name" value="HYDROLASE, ALPHA/BETA FOLD FAMILY PROTEIN"/>
    <property type="match status" value="1"/>
</dbReference>
<dbReference type="InterPro" id="IPR029058">
    <property type="entry name" value="AB_hydrolase_fold"/>
</dbReference>
<evidence type="ECO:0000313" key="3">
    <source>
        <dbReference type="Proteomes" id="UP000547510"/>
    </source>
</evidence>
<dbReference type="InterPro" id="IPR000073">
    <property type="entry name" value="AB_hydrolase_1"/>
</dbReference>
<evidence type="ECO:0000259" key="1">
    <source>
        <dbReference type="Pfam" id="PF00561"/>
    </source>
</evidence>
<keyword evidence="3" id="KW-1185">Reference proteome</keyword>
<gene>
    <name evidence="2" type="ORF">FHS29_000339</name>
</gene>